<protein>
    <submittedName>
        <fullName evidence="2">S-layer family protein</fullName>
    </submittedName>
</protein>
<dbReference type="SMART" id="SM00912">
    <property type="entry name" value="Haemagg_act"/>
    <property type="match status" value="1"/>
</dbReference>
<accession>A0A6H1TYT4</accession>
<evidence type="ECO:0000259" key="1">
    <source>
        <dbReference type="SMART" id="SM00912"/>
    </source>
</evidence>
<evidence type="ECO:0000313" key="3">
    <source>
        <dbReference type="Proteomes" id="UP000500857"/>
    </source>
</evidence>
<dbReference type="SUPFAM" id="SSF51126">
    <property type="entry name" value="Pectin lyase-like"/>
    <property type="match status" value="3"/>
</dbReference>
<feature type="domain" description="Filamentous haemagglutinin FhaB/tRNA nuclease CdiA-like TPS" evidence="1">
    <location>
        <begin position="39"/>
        <end position="145"/>
    </location>
</feature>
<dbReference type="Proteomes" id="UP000500857">
    <property type="component" value="Chromosome"/>
</dbReference>
<dbReference type="InterPro" id="IPR012334">
    <property type="entry name" value="Pectin_lyas_fold"/>
</dbReference>
<dbReference type="AlphaFoldDB" id="A0A6H1TYT4"/>
<dbReference type="InterPro" id="IPR011050">
    <property type="entry name" value="Pectin_lyase_fold/virulence"/>
</dbReference>
<organism evidence="2 3">
    <name type="scientific">Oxynema aestuarii AP17</name>
    <dbReference type="NCBI Taxonomy" id="2064643"/>
    <lineage>
        <taxon>Bacteria</taxon>
        <taxon>Bacillati</taxon>
        <taxon>Cyanobacteriota</taxon>
        <taxon>Cyanophyceae</taxon>
        <taxon>Oscillatoriophycideae</taxon>
        <taxon>Oscillatoriales</taxon>
        <taxon>Oscillatoriaceae</taxon>
        <taxon>Oxynema</taxon>
        <taxon>Oxynema aestuarii</taxon>
    </lineage>
</organism>
<gene>
    <name evidence="2" type="ORF">HCG48_11275</name>
</gene>
<dbReference type="NCBIfam" id="TIGR01901">
    <property type="entry name" value="adhes_NPXG"/>
    <property type="match status" value="1"/>
</dbReference>
<dbReference type="KEGG" id="oxy:HCG48_11275"/>
<sequence>MSNERYPLISATAIAAIAISVGETSLAQVLPDASLGDEASRLRRETPTTSTIEGGARRASNLFHSFREFNVGDGQAVWFANPPGVDNILMRVTGNNPSNIFGTLGVRGSANLFSLNPNGFIFGGNARLDLRGAFVATTAEAIALSDGSLFGTFPGSNADTVPLLSVAVPIGLQYGGNPAPIQLQQADLDLSPGQNVTFLGGDVRFADSRLRAPGGRIELGGLSGSGAIALNPFVPSEGSGRADLSLVNSELNVLAGGGGEIAIRAGNVELIASSLDAGLFNGLGGPGAVAGDIEIEATGAIVLRENSRIVNTVLPSAIGRGGNIAIAADSAIVRDSIVAAESASQGDAGNITVAVSGLLDLASTEPFRGRPPQFQGGPQDTTIANSDNQPMRFNTLLTTIAREGGTGNAGQLTVSAGEIRLDGRVRLSSETESAGNGGELFLETRSLVVTGGALVSSLAAGSGNAGNITIRADTIDLSDRGNNFNLSGGIVATVSRRASRGNGGNIAIETRRMTVRESAIVASDLFAEGTGGSITIRASERLTLIGQEEAKPVSQLVTAVQRSGRGNGGDILVETQRLVLRDGAKIDVGTEGIGDGGNLTLRASERIELSGVSAQGFTSRLVAQSDRGAVGVGGDIVVDTSELVLRDGAQISAATFGDSDGGSVFVRARKSVTAIGGFPVSASTVENLSEFVRDESGQRYPSGIFASSPGSGNVNALRVETGRLEIGDGAQLSVSSDNRGAAGNLSVVAQQLRLNRGTLTADTVEGDRANIVLRVPDIQLRGRSQIGTNARGNATGGNIEIATQTLLALENSDITANAQDSFAGRVEISALGVFGTQFRPRPTPRSDITASSQLGPQFRGIVELNTPEVNPASGLVLTPDSFQDPLEQVVSGCPATRGNRFTIAGRGGLPEDPRQFLLGQGAVRDFHFYASETPTSPSPTRDRRAVLEATAWQVNPQGNIELVAPVRKGDRSVCLGESG</sequence>
<dbReference type="Pfam" id="PF05860">
    <property type="entry name" value="TPS"/>
    <property type="match status" value="1"/>
</dbReference>
<keyword evidence="3" id="KW-1185">Reference proteome</keyword>
<dbReference type="EMBL" id="CP051167">
    <property type="protein sequence ID" value="QIZ71080.1"/>
    <property type="molecule type" value="Genomic_DNA"/>
</dbReference>
<proteinExistence type="predicted"/>
<dbReference type="InterPro" id="IPR008638">
    <property type="entry name" value="FhaB/CdiA-like_TPS"/>
</dbReference>
<reference evidence="2 3" key="1">
    <citation type="submission" date="2020-04" db="EMBL/GenBank/DDBJ databases">
        <authorList>
            <person name="Basu S."/>
            <person name="Maruthanayagam V."/>
            <person name="Chakraborty S."/>
            <person name="Pramanik A."/>
            <person name="Mukherjee J."/>
            <person name="Brink B."/>
        </authorList>
    </citation>
    <scope>NUCLEOTIDE SEQUENCE [LARGE SCALE GENOMIC DNA]</scope>
    <source>
        <strain evidence="2 3">AP17</strain>
    </source>
</reference>
<dbReference type="Gene3D" id="2.160.20.10">
    <property type="entry name" value="Single-stranded right-handed beta-helix, Pectin lyase-like"/>
    <property type="match status" value="2"/>
</dbReference>
<name>A0A6H1TYT4_9CYAN</name>
<evidence type="ECO:0000313" key="2">
    <source>
        <dbReference type="EMBL" id="QIZ71080.1"/>
    </source>
</evidence>
<dbReference type="RefSeq" id="WP_168569235.1">
    <property type="nucleotide sequence ID" value="NZ_CP051167.1"/>
</dbReference>